<name>A0ABY3Z0K7_STRRM</name>
<dbReference type="PRINTS" id="PR00455">
    <property type="entry name" value="HTHTETR"/>
</dbReference>
<evidence type="ECO:0000259" key="5">
    <source>
        <dbReference type="PROSITE" id="PS50977"/>
    </source>
</evidence>
<dbReference type="InterPro" id="IPR009057">
    <property type="entry name" value="Homeodomain-like_sf"/>
</dbReference>
<proteinExistence type="predicted"/>
<dbReference type="SUPFAM" id="SSF46689">
    <property type="entry name" value="Homeodomain-like"/>
    <property type="match status" value="1"/>
</dbReference>
<dbReference type="Gene3D" id="1.10.10.60">
    <property type="entry name" value="Homeodomain-like"/>
    <property type="match status" value="1"/>
</dbReference>
<evidence type="ECO:0000256" key="4">
    <source>
        <dbReference type="PROSITE-ProRule" id="PRU00335"/>
    </source>
</evidence>
<evidence type="ECO:0000313" key="6">
    <source>
        <dbReference type="EMBL" id="UNZ03584.1"/>
    </source>
</evidence>
<keyword evidence="3" id="KW-0804">Transcription</keyword>
<dbReference type="InterPro" id="IPR001647">
    <property type="entry name" value="HTH_TetR"/>
</dbReference>
<dbReference type="GeneID" id="66857321"/>
<dbReference type="PANTHER" id="PTHR47506:SF1">
    <property type="entry name" value="HTH-TYPE TRANSCRIPTIONAL REGULATOR YJDC"/>
    <property type="match status" value="1"/>
</dbReference>
<dbReference type="Gene3D" id="1.10.357.10">
    <property type="entry name" value="Tetracycline Repressor, domain 2"/>
    <property type="match status" value="1"/>
</dbReference>
<dbReference type="RefSeq" id="WP_003983416.1">
    <property type="nucleotide sequence ID" value="NZ_CP043497.1"/>
</dbReference>
<evidence type="ECO:0000256" key="3">
    <source>
        <dbReference type="ARBA" id="ARBA00023163"/>
    </source>
</evidence>
<gene>
    <name evidence="6" type="primary">comR4</name>
    <name evidence="6" type="ORF">SRIMR7_15600</name>
</gene>
<reference evidence="6 7" key="1">
    <citation type="submission" date="2022-03" db="EMBL/GenBank/DDBJ databases">
        <title>Complete genome of Streptomyces rimosus ssp. rimosus R7 (=ATCC 10970).</title>
        <authorList>
            <person name="Beganovic S."/>
            <person name="Ruckert C."/>
            <person name="Busche T."/>
            <person name="Kalinowski J."/>
            <person name="Wittmann C."/>
        </authorList>
    </citation>
    <scope>NUCLEOTIDE SEQUENCE [LARGE SCALE GENOMIC DNA]</scope>
    <source>
        <strain evidence="6 7">R7</strain>
    </source>
</reference>
<keyword evidence="1" id="KW-0805">Transcription regulation</keyword>
<evidence type="ECO:0000313" key="7">
    <source>
        <dbReference type="Proteomes" id="UP000829494"/>
    </source>
</evidence>
<keyword evidence="2 4" id="KW-0238">DNA-binding</keyword>
<dbReference type="EMBL" id="CP094298">
    <property type="protein sequence ID" value="UNZ03584.1"/>
    <property type="molecule type" value="Genomic_DNA"/>
</dbReference>
<dbReference type="Pfam" id="PF00440">
    <property type="entry name" value="TetR_N"/>
    <property type="match status" value="1"/>
</dbReference>
<evidence type="ECO:0000256" key="1">
    <source>
        <dbReference type="ARBA" id="ARBA00023015"/>
    </source>
</evidence>
<dbReference type="Pfam" id="PF16925">
    <property type="entry name" value="TetR_C_13"/>
    <property type="match status" value="1"/>
</dbReference>
<dbReference type="InterPro" id="IPR011075">
    <property type="entry name" value="TetR_C"/>
</dbReference>
<dbReference type="SUPFAM" id="SSF48498">
    <property type="entry name" value="Tetracyclin repressor-like, C-terminal domain"/>
    <property type="match status" value="1"/>
</dbReference>
<feature type="domain" description="HTH tetR-type" evidence="5">
    <location>
        <begin position="6"/>
        <end position="66"/>
    </location>
</feature>
<dbReference type="InterPro" id="IPR036271">
    <property type="entry name" value="Tet_transcr_reg_TetR-rel_C_sf"/>
</dbReference>
<dbReference type="Proteomes" id="UP000829494">
    <property type="component" value="Chromosome"/>
</dbReference>
<sequence length="192" mass="21427">MGRTKEFDPGATLQAALELFWRKGYEATSMQDLVDHLGINRGSIYATYGSKHELYLRALDRYCENEGVAALERLNQPGPALPAVREFLRAFATEALADTDRKGCLVTNTAIELLPEDDKAQRRVETAFHEVESAITGALIRAKAQGELEEEVDVRAQARFLVTFIQGLRVMGKTGDERRINDAVEQAMTVLR</sequence>
<organism evidence="6 7">
    <name type="scientific">Streptomyces rimosus subsp. rimosus</name>
    <dbReference type="NCBI Taxonomy" id="132474"/>
    <lineage>
        <taxon>Bacteria</taxon>
        <taxon>Bacillati</taxon>
        <taxon>Actinomycetota</taxon>
        <taxon>Actinomycetes</taxon>
        <taxon>Kitasatosporales</taxon>
        <taxon>Streptomycetaceae</taxon>
        <taxon>Streptomyces</taxon>
    </lineage>
</organism>
<feature type="DNA-binding region" description="H-T-H motif" evidence="4">
    <location>
        <begin position="29"/>
        <end position="48"/>
    </location>
</feature>
<evidence type="ECO:0000256" key="2">
    <source>
        <dbReference type="ARBA" id="ARBA00023125"/>
    </source>
</evidence>
<dbReference type="PROSITE" id="PS50977">
    <property type="entry name" value="HTH_TETR_2"/>
    <property type="match status" value="1"/>
</dbReference>
<accession>A0ABY3Z0K7</accession>
<keyword evidence="7" id="KW-1185">Reference proteome</keyword>
<protein>
    <submittedName>
        <fullName evidence="6">HTH-type transcriptional repressor ComR</fullName>
    </submittedName>
</protein>
<dbReference type="PANTHER" id="PTHR47506">
    <property type="entry name" value="TRANSCRIPTIONAL REGULATORY PROTEIN"/>
    <property type="match status" value="1"/>
</dbReference>